<dbReference type="Gene3D" id="3.10.450.50">
    <property type="match status" value="1"/>
</dbReference>
<dbReference type="InterPro" id="IPR036388">
    <property type="entry name" value="WH-like_DNA-bd_sf"/>
</dbReference>
<dbReference type="SUPFAM" id="SSF88946">
    <property type="entry name" value="Sigma2 domain of RNA polymerase sigma factors"/>
    <property type="match status" value="1"/>
</dbReference>
<protein>
    <submittedName>
        <fullName evidence="4">RNA polymerase sigma factor (Sigma-70 family)</fullName>
    </submittedName>
</protein>
<dbReference type="Pfam" id="PF08281">
    <property type="entry name" value="Sigma70_r4_2"/>
    <property type="match status" value="1"/>
</dbReference>
<organism evidence="4 5">
    <name type="scientific">Bradyrhizobium elkanii</name>
    <dbReference type="NCBI Taxonomy" id="29448"/>
    <lineage>
        <taxon>Bacteria</taxon>
        <taxon>Pseudomonadati</taxon>
        <taxon>Pseudomonadota</taxon>
        <taxon>Alphaproteobacteria</taxon>
        <taxon>Hyphomicrobiales</taxon>
        <taxon>Nitrobacteraceae</taxon>
        <taxon>Bradyrhizobium</taxon>
    </lineage>
</organism>
<sequence length="303" mass="33727">MEAMNDQRTTEFEAERRRLTRLAYRMMGSLTEAEDVVQDAWLRWVGVEGRVDSPPAYLTRIVTRLCLDRRRSARARRETYVGPWLPDPLVGSVEPDETVADDVTVTLMLALERLSPLERAAFLLHDVFDVPLTEVAITLGREPAAVRQLAARARKHVQAARPRFDVEPADADRITRAFFAAARDGDVAALSALLARNVEIHTDGGGKVLAFRNVIRGVERALRLFARQRRKYVVPPTLLRVVTIDGLPGYVSLDGGGVLQTTALDIREDGITAIYIVKNPDKLSHLAAEMTFPKRISPMPPAS</sequence>
<dbReference type="NCBIfam" id="NF007214">
    <property type="entry name" value="PRK09636.1"/>
    <property type="match status" value="1"/>
</dbReference>
<evidence type="ECO:0000313" key="4">
    <source>
        <dbReference type="EMBL" id="MEY9322531.1"/>
    </source>
</evidence>
<dbReference type="EMBL" id="JBGBZA010000002">
    <property type="protein sequence ID" value="MEY9322531.1"/>
    <property type="molecule type" value="Genomic_DNA"/>
</dbReference>
<name>A0ABV4FH27_BRAEL</name>
<evidence type="ECO:0000259" key="3">
    <source>
        <dbReference type="Pfam" id="PF08281"/>
    </source>
</evidence>
<proteinExistence type="predicted"/>
<dbReference type="NCBIfam" id="TIGR02937">
    <property type="entry name" value="sigma70-ECF"/>
    <property type="match status" value="1"/>
</dbReference>
<keyword evidence="5" id="KW-1185">Reference proteome</keyword>
<feature type="domain" description="RNA polymerase sigma factor 70 region 4 type 2" evidence="3">
    <location>
        <begin position="107"/>
        <end position="156"/>
    </location>
</feature>
<dbReference type="InterPro" id="IPR013249">
    <property type="entry name" value="RNA_pol_sigma70_r4_t2"/>
</dbReference>
<dbReference type="Pfam" id="PF04542">
    <property type="entry name" value="Sigma70_r2"/>
    <property type="match status" value="1"/>
</dbReference>
<comment type="subunit">
    <text evidence="1">Interacts transiently with the RNA polymerase catalytic core formed by RpoA, RpoB, RpoC and RpoZ (2 alpha, 1 beta, 1 beta' and 1 omega subunit) to form the RNA polymerase holoenzyme that can initiate transcription.</text>
</comment>
<reference evidence="4 5" key="1">
    <citation type="submission" date="2024-07" db="EMBL/GenBank/DDBJ databases">
        <title>Genomic Encyclopedia of Type Strains, Phase V (KMG-V): Genome sequencing to study the core and pangenomes of soil and plant-associated prokaryotes.</title>
        <authorList>
            <person name="Whitman W."/>
        </authorList>
    </citation>
    <scope>NUCLEOTIDE SEQUENCE [LARGE SCALE GENOMIC DNA]</scope>
    <source>
        <strain evidence="4 5">USDA 415</strain>
    </source>
</reference>
<dbReference type="Proteomes" id="UP001565471">
    <property type="component" value="Unassembled WGS sequence"/>
</dbReference>
<evidence type="ECO:0000256" key="1">
    <source>
        <dbReference type="ARBA" id="ARBA00011344"/>
    </source>
</evidence>
<dbReference type="SUPFAM" id="SSF54427">
    <property type="entry name" value="NTF2-like"/>
    <property type="match status" value="1"/>
</dbReference>
<comment type="caution">
    <text evidence="4">The sequence shown here is derived from an EMBL/GenBank/DDBJ whole genome shotgun (WGS) entry which is preliminary data.</text>
</comment>
<dbReference type="Gene3D" id="1.10.1740.10">
    <property type="match status" value="1"/>
</dbReference>
<dbReference type="InterPro" id="IPR032710">
    <property type="entry name" value="NTF2-like_dom_sf"/>
</dbReference>
<gene>
    <name evidence="4" type="ORF">ABIF29_009330</name>
</gene>
<dbReference type="InterPro" id="IPR013324">
    <property type="entry name" value="RNA_pol_sigma_r3/r4-like"/>
</dbReference>
<dbReference type="InterPro" id="IPR013325">
    <property type="entry name" value="RNA_pol_sigma_r2"/>
</dbReference>
<dbReference type="InterPro" id="IPR007627">
    <property type="entry name" value="RNA_pol_sigma70_r2"/>
</dbReference>
<evidence type="ECO:0000313" key="5">
    <source>
        <dbReference type="Proteomes" id="UP001565471"/>
    </source>
</evidence>
<dbReference type="SUPFAM" id="SSF88659">
    <property type="entry name" value="Sigma3 and sigma4 domains of RNA polymerase sigma factors"/>
    <property type="match status" value="1"/>
</dbReference>
<dbReference type="Gene3D" id="1.10.10.10">
    <property type="entry name" value="Winged helix-like DNA-binding domain superfamily/Winged helix DNA-binding domain"/>
    <property type="match status" value="1"/>
</dbReference>
<dbReference type="InterPro" id="IPR014284">
    <property type="entry name" value="RNA_pol_sigma-70_dom"/>
</dbReference>
<dbReference type="InterPro" id="IPR052704">
    <property type="entry name" value="ECF_Sigma-70_Domain"/>
</dbReference>
<feature type="domain" description="RNA polymerase sigma-70 region 2" evidence="2">
    <location>
        <begin position="12"/>
        <end position="74"/>
    </location>
</feature>
<dbReference type="PANTHER" id="PTHR30173:SF43">
    <property type="entry name" value="ECF RNA POLYMERASE SIGMA FACTOR SIGI-RELATED"/>
    <property type="match status" value="1"/>
</dbReference>
<accession>A0ABV4FH27</accession>
<evidence type="ECO:0000259" key="2">
    <source>
        <dbReference type="Pfam" id="PF04542"/>
    </source>
</evidence>
<dbReference type="PANTHER" id="PTHR30173">
    <property type="entry name" value="SIGMA 19 FACTOR"/>
    <property type="match status" value="1"/>
</dbReference>